<dbReference type="EMBL" id="CP100595">
    <property type="protein sequence ID" value="UTJ05335.1"/>
    <property type="molecule type" value="Genomic_DNA"/>
</dbReference>
<evidence type="ECO:0000313" key="1">
    <source>
        <dbReference type="EMBL" id="UTJ05335.1"/>
    </source>
</evidence>
<gene>
    <name evidence="1" type="ORF">NJU99_08645</name>
</gene>
<dbReference type="RefSeq" id="WP_254575516.1">
    <property type="nucleotide sequence ID" value="NZ_CP100595.1"/>
</dbReference>
<protein>
    <recommendedName>
        <fullName evidence="3">Carboxymuconolactone decarboxylase-like domain-containing protein</fullName>
    </recommendedName>
</protein>
<evidence type="ECO:0008006" key="3">
    <source>
        <dbReference type="Google" id="ProtNLM"/>
    </source>
</evidence>
<dbReference type="Gene3D" id="1.20.1290.10">
    <property type="entry name" value="AhpD-like"/>
    <property type="match status" value="1"/>
</dbReference>
<proteinExistence type="predicted"/>
<reference evidence="1" key="1">
    <citation type="submission" date="2022-07" db="EMBL/GenBank/DDBJ databases">
        <title>Arcobacter roscoffensis sp. nov., a marine bacterium isolated from coastal seawater collected from Roscoff, France.</title>
        <authorList>
            <person name="Pascual J."/>
            <person name="Lepeaux C."/>
            <person name="Methner A."/>
            <person name="Overmann J."/>
        </authorList>
    </citation>
    <scope>NUCLEOTIDE SEQUENCE</scope>
    <source>
        <strain evidence="1">ARW1-2F2</strain>
    </source>
</reference>
<name>A0ABY5E2H7_9BACT</name>
<evidence type="ECO:0000313" key="2">
    <source>
        <dbReference type="Proteomes" id="UP001060012"/>
    </source>
</evidence>
<organism evidence="1 2">
    <name type="scientific">Arcobacter roscoffensis</name>
    <dbReference type="NCBI Taxonomy" id="2961520"/>
    <lineage>
        <taxon>Bacteria</taxon>
        <taxon>Pseudomonadati</taxon>
        <taxon>Campylobacterota</taxon>
        <taxon>Epsilonproteobacteria</taxon>
        <taxon>Campylobacterales</taxon>
        <taxon>Arcobacteraceae</taxon>
        <taxon>Arcobacter</taxon>
    </lineage>
</organism>
<keyword evidence="2" id="KW-1185">Reference proteome</keyword>
<dbReference type="Proteomes" id="UP001060012">
    <property type="component" value="Chromosome"/>
</dbReference>
<dbReference type="InterPro" id="IPR029032">
    <property type="entry name" value="AhpD-like"/>
</dbReference>
<dbReference type="SUPFAM" id="SSF69118">
    <property type="entry name" value="AhpD-like"/>
    <property type="match status" value="1"/>
</dbReference>
<accession>A0ABY5E2H7</accession>
<sequence>MLDEKKSLEMLEGFHAHYDYNTTYMKDMLKANPNAFETFQNFLPMASFCEKTPKDVMYTVKLTTMKNEDCGECLQLNVNMALEAGVDKQIIKEIVFNEGKNLPQSLKDIYDFTLAVLNEQTIDENLYDKIYFKYSKDIITEIALATASAKVFPTIKKVLDNFHSCSVIKLEV</sequence>